<proteinExistence type="inferred from homology"/>
<dbReference type="FunFam" id="3.40.50.2000:FF:000072">
    <property type="entry name" value="Glycosyl transferase"/>
    <property type="match status" value="1"/>
</dbReference>
<dbReference type="CDD" id="cd03784">
    <property type="entry name" value="GT1_Gtf-like"/>
    <property type="match status" value="1"/>
</dbReference>
<dbReference type="InterPro" id="IPR050426">
    <property type="entry name" value="Glycosyltransferase_28"/>
</dbReference>
<dbReference type="Pfam" id="PF00201">
    <property type="entry name" value="UDPGT"/>
    <property type="match status" value="1"/>
</dbReference>
<evidence type="ECO:0000256" key="2">
    <source>
        <dbReference type="ARBA" id="ARBA00022679"/>
    </source>
</evidence>
<comment type="similarity">
    <text evidence="1 3">Belongs to the UDP-glycosyltransferase family.</text>
</comment>
<dbReference type="PROSITE" id="PS00375">
    <property type="entry name" value="UDPGT"/>
    <property type="match status" value="1"/>
</dbReference>
<dbReference type="NCBIfam" id="NF033129">
    <property type="entry name" value="macro_glyco_Mgt"/>
    <property type="match status" value="1"/>
</dbReference>
<keyword evidence="3" id="KW-0328">Glycosyltransferase</keyword>
<protein>
    <submittedName>
        <fullName evidence="5">Macrolide-inactivating glycosyltransferase</fullName>
    </submittedName>
</protein>
<accession>A0A5J6HL65</accession>
<dbReference type="Gene3D" id="3.40.50.2000">
    <property type="entry name" value="Glycogen Phosphorylase B"/>
    <property type="match status" value="2"/>
</dbReference>
<evidence type="ECO:0000256" key="3">
    <source>
        <dbReference type="RuleBase" id="RU003718"/>
    </source>
</evidence>
<dbReference type="PANTHER" id="PTHR48050:SF13">
    <property type="entry name" value="STEROL 3-BETA-GLUCOSYLTRANSFERASE UGT80A2"/>
    <property type="match status" value="1"/>
</dbReference>
<dbReference type="InterPro" id="IPR035595">
    <property type="entry name" value="UDP_glycos_trans_CS"/>
</dbReference>
<dbReference type="AlphaFoldDB" id="A0A5J6HL65"/>
<gene>
    <name evidence="5" type="primary">mgt</name>
    <name evidence="5" type="ORF">CP975_28500</name>
</gene>
<dbReference type="PANTHER" id="PTHR48050">
    <property type="entry name" value="STEROL 3-BETA-GLUCOSYLTRANSFERASE"/>
    <property type="match status" value="1"/>
</dbReference>
<feature type="region of interest" description="Disordered" evidence="4">
    <location>
        <begin position="52"/>
        <end position="73"/>
    </location>
</feature>
<keyword evidence="2 3" id="KW-0808">Transferase</keyword>
<sequence>MTSPGPAHIAMFSIAAHGHVNPSLEVVRELVARGHRVTYAIPHAFAEKVAETGAEPRPYTTTLPGPDDDPEAWGNELIDNIEPFLHDAITVLPELARAYEGDQPDLVLYDITSYPARVLARRWGVPEISLSPNLVAWDGYEEEVAEPMYAQLKETERGRAYYARFHAWLQENGITQHCDPFVGRPPRSLVLIPKALQPHADRVDESVHTFVGACQGDRAEQGDWERPAGAEKVLLVSLGSAFTKQPEFYRECVKAFGGLPGWHVVLQAGKHVDASELGEVPGNVEVHDWVPQLAILKKADAFITHAGAGGSQEGLATATPMVAVPLATDQFGNADMLQGLGVARHLPMAEATADALREAVLALVDDPEVARRLGEIQRSMAGEGGTRRAADLIEEELEKGRARRL</sequence>
<reference evidence="5 6" key="1">
    <citation type="submission" date="2017-09" db="EMBL/GenBank/DDBJ databases">
        <authorList>
            <person name="Lee N."/>
            <person name="Cho B.-K."/>
        </authorList>
    </citation>
    <scope>NUCLEOTIDE SEQUENCE [LARGE SCALE GENOMIC DNA]</scope>
    <source>
        <strain evidence="5 6">ATCC 12461</strain>
    </source>
</reference>
<dbReference type="EMBL" id="CP023695">
    <property type="protein sequence ID" value="QEV20966.1"/>
    <property type="molecule type" value="Genomic_DNA"/>
</dbReference>
<evidence type="ECO:0000313" key="6">
    <source>
        <dbReference type="Proteomes" id="UP000326553"/>
    </source>
</evidence>
<dbReference type="OrthoDB" id="6620093at2"/>
<dbReference type="KEGG" id="salw:CP975_28500"/>
<evidence type="ECO:0000256" key="4">
    <source>
        <dbReference type="SAM" id="MobiDB-lite"/>
    </source>
</evidence>
<name>A0A5J6HL65_STRAD</name>
<dbReference type="Proteomes" id="UP000326553">
    <property type="component" value="Chromosome"/>
</dbReference>
<dbReference type="SUPFAM" id="SSF53756">
    <property type="entry name" value="UDP-Glycosyltransferase/glycogen phosphorylase"/>
    <property type="match status" value="1"/>
</dbReference>
<dbReference type="GO" id="GO:0008194">
    <property type="term" value="F:UDP-glycosyltransferase activity"/>
    <property type="evidence" value="ECO:0007669"/>
    <property type="project" value="InterPro"/>
</dbReference>
<evidence type="ECO:0000313" key="5">
    <source>
        <dbReference type="EMBL" id="QEV20966.1"/>
    </source>
</evidence>
<dbReference type="InterPro" id="IPR002213">
    <property type="entry name" value="UDP_glucos_trans"/>
</dbReference>
<dbReference type="GO" id="GO:0017000">
    <property type="term" value="P:antibiotic biosynthetic process"/>
    <property type="evidence" value="ECO:0007669"/>
    <property type="project" value="UniProtKB-ARBA"/>
</dbReference>
<organism evidence="5 6">
    <name type="scientific">Streptomyces alboniger</name>
    <dbReference type="NCBI Taxonomy" id="132473"/>
    <lineage>
        <taxon>Bacteria</taxon>
        <taxon>Bacillati</taxon>
        <taxon>Actinomycetota</taxon>
        <taxon>Actinomycetes</taxon>
        <taxon>Kitasatosporales</taxon>
        <taxon>Streptomycetaceae</taxon>
        <taxon>Streptomyces</taxon>
        <taxon>Streptomyces aurantiacus group</taxon>
    </lineage>
</organism>
<dbReference type="InterPro" id="IPR006326">
    <property type="entry name" value="UDPGT_MGT-like"/>
</dbReference>
<dbReference type="NCBIfam" id="TIGR01426">
    <property type="entry name" value="MGT"/>
    <property type="match status" value="1"/>
</dbReference>
<keyword evidence="6" id="KW-1185">Reference proteome</keyword>
<evidence type="ECO:0000256" key="1">
    <source>
        <dbReference type="ARBA" id="ARBA00009995"/>
    </source>
</evidence>
<dbReference type="GO" id="GO:0016758">
    <property type="term" value="F:hexosyltransferase activity"/>
    <property type="evidence" value="ECO:0007669"/>
    <property type="project" value="InterPro"/>
</dbReference>